<evidence type="ECO:0000313" key="2">
    <source>
        <dbReference type="Proteomes" id="UP000677668"/>
    </source>
</evidence>
<gene>
    <name evidence="1" type="ORF">J8C05_00375</name>
</gene>
<accession>A0ABX8B3A0</accession>
<dbReference type="RefSeq" id="WP_211422288.1">
    <property type="nucleotide sequence ID" value="NZ_CP072642.1"/>
</dbReference>
<keyword evidence="2" id="KW-1185">Reference proteome</keyword>
<sequence length="258" mass="29380">MNIQRRINHTGRKRIDKSRVEIFIEEESGDRRFRASVNFDGLDLPPGAPVYIEAYQRYALQRFDCGTVGNFALPRNTALDKLDSDLPIQFRVKVVDTVGSKGRLIAAARGIRASNEQPDGEGRERLLPVVSRDLGEVPWQVNFSYDSMPELALNNRIPDCINRIRQDRLFQALVLPAAVRSILLWIYWREPNNDGDGENGENWVTRWLDFAESIVGDEPPGPEDASKVETWIEDVVSKFSQKHRLCTRLIEQIGGTCE</sequence>
<dbReference type="EMBL" id="CP072642">
    <property type="protein sequence ID" value="QUV93959.1"/>
    <property type="molecule type" value="Genomic_DNA"/>
</dbReference>
<protein>
    <submittedName>
        <fullName evidence="1">Uncharacterized protein</fullName>
    </submittedName>
</protein>
<proteinExistence type="predicted"/>
<dbReference type="Proteomes" id="UP000677668">
    <property type="component" value="Chromosome 1"/>
</dbReference>
<organism evidence="1 2">
    <name type="scientific">Chloracidobacterium sp. N</name>
    <dbReference type="NCBI Taxonomy" id="2821540"/>
    <lineage>
        <taxon>Bacteria</taxon>
        <taxon>Pseudomonadati</taxon>
        <taxon>Acidobacteriota</taxon>
        <taxon>Terriglobia</taxon>
        <taxon>Terriglobales</taxon>
        <taxon>Acidobacteriaceae</taxon>
        <taxon>Chloracidobacterium</taxon>
        <taxon>Chloracidobacterium aggregatum</taxon>
    </lineage>
</organism>
<evidence type="ECO:0000313" key="1">
    <source>
        <dbReference type="EMBL" id="QUV93959.1"/>
    </source>
</evidence>
<reference evidence="1 2" key="1">
    <citation type="submission" date="2021-03" db="EMBL/GenBank/DDBJ databases">
        <title>Genomic and phenotypic characterization of Chloracidobacterium isolates provides evidence for multiple species.</title>
        <authorList>
            <person name="Saini M.K."/>
            <person name="Costas A.M.G."/>
            <person name="Tank M."/>
            <person name="Bryant D.A."/>
        </authorList>
    </citation>
    <scope>NUCLEOTIDE SEQUENCE [LARGE SCALE GENOMIC DNA]</scope>
    <source>
        <strain evidence="1 2">N</strain>
    </source>
</reference>
<name>A0ABX8B3A0_9BACT</name>